<feature type="domain" description="N-acetyltransferase" evidence="3">
    <location>
        <begin position="43"/>
        <end position="167"/>
    </location>
</feature>
<sequence>MAKLKAAIAVLRPKMPDAVPLWPAVPALVCGAARQLLCLMIEPKIRPATTDDLRALTECIRAAYAPYHTTILDLPDVTGGLAEDIEAGNVWVMDSSDSIVAGLVLSIAPPAAKLANIAVSPNAAGQGLGRQLIAHAQTQARAHGCTKMDLTTHSEMHANRRLYEKLG</sequence>
<keyword evidence="5" id="KW-1185">Reference proteome</keyword>
<evidence type="ECO:0000313" key="5">
    <source>
        <dbReference type="Proteomes" id="UP000294562"/>
    </source>
</evidence>
<dbReference type="GO" id="GO:0016747">
    <property type="term" value="F:acyltransferase activity, transferring groups other than amino-acyl groups"/>
    <property type="evidence" value="ECO:0007669"/>
    <property type="project" value="InterPro"/>
</dbReference>
<evidence type="ECO:0000313" key="4">
    <source>
        <dbReference type="EMBL" id="TDL89321.1"/>
    </source>
</evidence>
<dbReference type="InterPro" id="IPR016181">
    <property type="entry name" value="Acyl_CoA_acyltransferase"/>
</dbReference>
<reference evidence="4 5" key="1">
    <citation type="submission" date="2019-03" db="EMBL/GenBank/DDBJ databases">
        <title>Rhodobacteraceae bacterium SM1902, a new member of the family Rhodobacteraceae isolated from Yantai.</title>
        <authorList>
            <person name="Sun Y."/>
        </authorList>
    </citation>
    <scope>NUCLEOTIDE SEQUENCE [LARGE SCALE GENOMIC DNA]</scope>
    <source>
        <strain evidence="4 5">SM1902</strain>
    </source>
</reference>
<evidence type="ECO:0000256" key="2">
    <source>
        <dbReference type="ARBA" id="ARBA00023315"/>
    </source>
</evidence>
<protein>
    <submittedName>
        <fullName evidence="4">GNAT family N-acetyltransferase</fullName>
    </submittedName>
</protein>
<dbReference type="PANTHER" id="PTHR43877">
    <property type="entry name" value="AMINOALKYLPHOSPHONATE N-ACETYLTRANSFERASE-RELATED-RELATED"/>
    <property type="match status" value="1"/>
</dbReference>
<dbReference type="SUPFAM" id="SSF55729">
    <property type="entry name" value="Acyl-CoA N-acyltransferases (Nat)"/>
    <property type="match status" value="1"/>
</dbReference>
<name>A0A4R6AX68_9RHOB</name>
<evidence type="ECO:0000256" key="1">
    <source>
        <dbReference type="ARBA" id="ARBA00022679"/>
    </source>
</evidence>
<gene>
    <name evidence="4" type="ORF">E2L05_06640</name>
</gene>
<dbReference type="InterPro" id="IPR000182">
    <property type="entry name" value="GNAT_dom"/>
</dbReference>
<dbReference type="Gene3D" id="3.40.630.30">
    <property type="match status" value="1"/>
</dbReference>
<comment type="caution">
    <text evidence="4">The sequence shown here is derived from an EMBL/GenBank/DDBJ whole genome shotgun (WGS) entry which is preliminary data.</text>
</comment>
<dbReference type="CDD" id="cd04301">
    <property type="entry name" value="NAT_SF"/>
    <property type="match status" value="1"/>
</dbReference>
<accession>A0A4R6AX68</accession>
<dbReference type="InterPro" id="IPR050832">
    <property type="entry name" value="Bact_Acetyltransf"/>
</dbReference>
<dbReference type="Pfam" id="PF00583">
    <property type="entry name" value="Acetyltransf_1"/>
    <property type="match status" value="1"/>
</dbReference>
<dbReference type="PROSITE" id="PS51186">
    <property type="entry name" value="GNAT"/>
    <property type="match status" value="1"/>
</dbReference>
<proteinExistence type="predicted"/>
<dbReference type="RefSeq" id="WP_133342119.1">
    <property type="nucleotide sequence ID" value="NZ_SMZO01000011.1"/>
</dbReference>
<dbReference type="EMBL" id="SMZO01000011">
    <property type="protein sequence ID" value="TDL89321.1"/>
    <property type="molecule type" value="Genomic_DNA"/>
</dbReference>
<keyword evidence="1 4" id="KW-0808">Transferase</keyword>
<dbReference type="Proteomes" id="UP000294562">
    <property type="component" value="Unassembled WGS sequence"/>
</dbReference>
<organism evidence="4 5">
    <name type="scientific">Meridianimarinicoccus aquatilis</name>
    <dbReference type="NCBI Taxonomy" id="2552766"/>
    <lineage>
        <taxon>Bacteria</taxon>
        <taxon>Pseudomonadati</taxon>
        <taxon>Pseudomonadota</taxon>
        <taxon>Alphaproteobacteria</taxon>
        <taxon>Rhodobacterales</taxon>
        <taxon>Paracoccaceae</taxon>
        <taxon>Meridianimarinicoccus</taxon>
    </lineage>
</organism>
<dbReference type="AlphaFoldDB" id="A0A4R6AX68"/>
<keyword evidence="2" id="KW-0012">Acyltransferase</keyword>
<evidence type="ECO:0000259" key="3">
    <source>
        <dbReference type="PROSITE" id="PS51186"/>
    </source>
</evidence>
<dbReference type="OrthoDB" id="281808at2"/>
<dbReference type="PANTHER" id="PTHR43877:SF2">
    <property type="entry name" value="AMINOALKYLPHOSPHONATE N-ACETYLTRANSFERASE-RELATED"/>
    <property type="match status" value="1"/>
</dbReference>